<dbReference type="RefSeq" id="WP_203676067.1">
    <property type="nucleotide sequence ID" value="NZ_BONP01000034.1"/>
</dbReference>
<protein>
    <submittedName>
        <fullName evidence="2">Uncharacterized protein</fullName>
    </submittedName>
</protein>
<dbReference type="EMBL" id="BONP01000034">
    <property type="protein sequence ID" value="GIG41703.1"/>
    <property type="molecule type" value="Genomic_DNA"/>
</dbReference>
<accession>A0ABQ4DQT8</accession>
<evidence type="ECO:0000256" key="1">
    <source>
        <dbReference type="SAM" id="MobiDB-lite"/>
    </source>
</evidence>
<feature type="compositionally biased region" description="Basic and acidic residues" evidence="1">
    <location>
        <begin position="157"/>
        <end position="176"/>
    </location>
</feature>
<dbReference type="Proteomes" id="UP000614741">
    <property type="component" value="Unassembled WGS sequence"/>
</dbReference>
<evidence type="ECO:0000313" key="2">
    <source>
        <dbReference type="EMBL" id="GIG41703.1"/>
    </source>
</evidence>
<organism evidence="2 3">
    <name type="scientific">Cellulomonas phragmiteti</name>
    <dbReference type="NCBI Taxonomy" id="478780"/>
    <lineage>
        <taxon>Bacteria</taxon>
        <taxon>Bacillati</taxon>
        <taxon>Actinomycetota</taxon>
        <taxon>Actinomycetes</taxon>
        <taxon>Micrococcales</taxon>
        <taxon>Cellulomonadaceae</taxon>
        <taxon>Cellulomonas</taxon>
    </lineage>
</organism>
<keyword evidence="3" id="KW-1185">Reference proteome</keyword>
<name>A0ABQ4DQT8_9CELL</name>
<gene>
    <name evidence="2" type="ORF">Cph01nite_34650</name>
</gene>
<evidence type="ECO:0000313" key="3">
    <source>
        <dbReference type="Proteomes" id="UP000614741"/>
    </source>
</evidence>
<proteinExistence type="predicted"/>
<comment type="caution">
    <text evidence="2">The sequence shown here is derived from an EMBL/GenBank/DDBJ whole genome shotgun (WGS) entry which is preliminary data.</text>
</comment>
<reference evidence="2 3" key="1">
    <citation type="submission" date="2021-01" db="EMBL/GenBank/DDBJ databases">
        <title>Whole genome shotgun sequence of Cellulomonas phragmiteti NBRC 110785.</title>
        <authorList>
            <person name="Komaki H."/>
            <person name="Tamura T."/>
        </authorList>
    </citation>
    <scope>NUCLEOTIDE SEQUENCE [LARGE SCALE GENOMIC DNA]</scope>
    <source>
        <strain evidence="2 3">NBRC 110785</strain>
    </source>
</reference>
<feature type="region of interest" description="Disordered" evidence="1">
    <location>
        <begin position="155"/>
        <end position="186"/>
    </location>
</feature>
<sequence>MYDTLTNEQAQELVRYIEARAVLRLAQLAHRMLRTGGPLGEMDASLESLVPMWDWFCGIEASGYLDTPTAVPPLHEPLIVAHAAPGTADLQRRRMVMLEGLEHYIELVLRRIDPGARWDLWLQTGRIRMARHQEPVIRMSDGTAVHVLSLVAGLQKRGQDPDPSRLRTRVSDEIPRARRPRSQQREASVLEPYLAHLGAPVPDALAISPLTVLYPASSTTAGSDGSSGDDFGVDLLLAVGPAAGLDDPGQFAALPVDTVAAVLAELGLALDDGRPVGPRQLLQDGTQLVDPEGTVVVETVVARGALRALSVEPAGGGTAETWMRIEDRLRGCAESLGGHLVAADSEGWPEP</sequence>